<dbReference type="InterPro" id="IPR025337">
    <property type="entry name" value="Questin_oxidase-like"/>
</dbReference>
<proteinExistence type="predicted"/>
<dbReference type="InParanoid" id="Q5AW13"/>
<accession>C8VBK3</accession>
<dbReference type="KEGG" id="ani:ANIA_07517"/>
<reference evidence="3" key="2">
    <citation type="journal article" date="2009" name="Fungal Genet. Biol.">
        <title>The 2008 update of the Aspergillus nidulans genome annotation: a community effort.</title>
        <authorList>
            <person name="Wortman J.R."/>
            <person name="Gilsenan J.M."/>
            <person name="Joardar V."/>
            <person name="Deegan J."/>
            <person name="Clutterbuck J."/>
            <person name="Andersen M.R."/>
            <person name="Archer D."/>
            <person name="Bencina M."/>
            <person name="Braus G."/>
            <person name="Coutinho P."/>
            <person name="von Dohren H."/>
            <person name="Doonan J."/>
            <person name="Driessen A.J."/>
            <person name="Durek P."/>
            <person name="Espeso E."/>
            <person name="Fekete E."/>
            <person name="Flipphi M."/>
            <person name="Estrada C.G."/>
            <person name="Geysens S."/>
            <person name="Goldman G."/>
            <person name="de Groot P.W."/>
            <person name="Hansen K."/>
            <person name="Harris S.D."/>
            <person name="Heinekamp T."/>
            <person name="Helmstaedt K."/>
            <person name="Henrissat B."/>
            <person name="Hofmann G."/>
            <person name="Homan T."/>
            <person name="Horio T."/>
            <person name="Horiuchi H."/>
            <person name="James S."/>
            <person name="Jones M."/>
            <person name="Karaffa L."/>
            <person name="Karanyi Z."/>
            <person name="Kato M."/>
            <person name="Keller N."/>
            <person name="Kelly D.E."/>
            <person name="Kiel J.A."/>
            <person name="Kim J.M."/>
            <person name="van der Klei I.J."/>
            <person name="Klis F.M."/>
            <person name="Kovalchuk A."/>
            <person name="Krasevec N."/>
            <person name="Kubicek C.P."/>
            <person name="Liu B."/>
            <person name="Maccabe A."/>
            <person name="Meyer V."/>
            <person name="Mirabito P."/>
            <person name="Miskei M."/>
            <person name="Mos M."/>
            <person name="Mullins J."/>
            <person name="Nelson D.R."/>
            <person name="Nielsen J."/>
            <person name="Oakley B.R."/>
            <person name="Osmani S.A."/>
            <person name="Pakula T."/>
            <person name="Paszewski A."/>
            <person name="Paulsen I."/>
            <person name="Pilsyk S."/>
            <person name="Pocsi I."/>
            <person name="Punt P.J."/>
            <person name="Ram A.F."/>
            <person name="Ren Q."/>
            <person name="Robellet X."/>
            <person name="Robson G."/>
            <person name="Seiboth B."/>
            <person name="van Solingen P."/>
            <person name="Specht T."/>
            <person name="Sun J."/>
            <person name="Taheri-Talesh N."/>
            <person name="Takeshita N."/>
            <person name="Ussery D."/>
            <person name="vanKuyk P.A."/>
            <person name="Visser H."/>
            <person name="van de Vondervoort P.J."/>
            <person name="de Vries R.P."/>
            <person name="Walton J."/>
            <person name="Xiang X."/>
            <person name="Xiong Y."/>
            <person name="Zeng A.P."/>
            <person name="Brandt B.W."/>
            <person name="Cornell M.J."/>
            <person name="van den Hondel C.A."/>
            <person name="Visser J."/>
            <person name="Oliver S.G."/>
            <person name="Turner G."/>
        </authorList>
    </citation>
    <scope>GENOME REANNOTATION</scope>
    <source>
        <strain evidence="3">FGSC A4 / ATCC 38163 / CBS 112.46 / NRRL 194 / M139</strain>
    </source>
</reference>
<dbReference type="OrthoDB" id="10004862at2759"/>
<keyword evidence="3" id="KW-1185">Reference proteome</keyword>
<dbReference type="Proteomes" id="UP000000560">
    <property type="component" value="Chromosome IV"/>
</dbReference>
<dbReference type="RefSeq" id="XP_680786.1">
    <property type="nucleotide sequence ID" value="XM_675694.2"/>
</dbReference>
<dbReference type="HOGENOM" id="CLU_019145_2_1_1"/>
<dbReference type="PANTHER" id="PTHR35870">
    <property type="entry name" value="PROTEIN, PUTATIVE (AFU_ORTHOLOGUE AFUA_5G03330)-RELATED"/>
    <property type="match status" value="1"/>
</dbReference>
<evidence type="ECO:0000313" key="3">
    <source>
        <dbReference type="Proteomes" id="UP000000560"/>
    </source>
</evidence>
<dbReference type="PANTHER" id="PTHR35870:SF1">
    <property type="entry name" value="PROTEIN, PUTATIVE (AFU_ORTHOLOGUE AFUA_5G03330)-RELATED"/>
    <property type="match status" value="1"/>
</dbReference>
<reference evidence="3" key="1">
    <citation type="journal article" date="2005" name="Nature">
        <title>Sequencing of Aspergillus nidulans and comparative analysis with A. fumigatus and A. oryzae.</title>
        <authorList>
            <person name="Galagan J.E."/>
            <person name="Calvo S.E."/>
            <person name="Cuomo C."/>
            <person name="Ma L.J."/>
            <person name="Wortman J.R."/>
            <person name="Batzoglou S."/>
            <person name="Lee S.I."/>
            <person name="Basturkmen M."/>
            <person name="Spevak C.C."/>
            <person name="Clutterbuck J."/>
            <person name="Kapitonov V."/>
            <person name="Jurka J."/>
            <person name="Scazzocchio C."/>
            <person name="Farman M."/>
            <person name="Butler J."/>
            <person name="Purcell S."/>
            <person name="Harris S."/>
            <person name="Braus G.H."/>
            <person name="Draht O."/>
            <person name="Busch S."/>
            <person name="D'Enfert C."/>
            <person name="Bouchier C."/>
            <person name="Goldman G.H."/>
            <person name="Bell-Pedersen D."/>
            <person name="Griffiths-Jones S."/>
            <person name="Doonan J.H."/>
            <person name="Yu J."/>
            <person name="Vienken K."/>
            <person name="Pain A."/>
            <person name="Freitag M."/>
            <person name="Selker E.U."/>
            <person name="Archer D.B."/>
            <person name="Penalva M.A."/>
            <person name="Oakley B.R."/>
            <person name="Momany M."/>
            <person name="Tanaka T."/>
            <person name="Kumagai T."/>
            <person name="Asai K."/>
            <person name="Machida M."/>
            <person name="Nierman W.C."/>
            <person name="Denning D.W."/>
            <person name="Caddick M."/>
            <person name="Hynes M."/>
            <person name="Paoletti M."/>
            <person name="Fischer R."/>
            <person name="Miller B."/>
            <person name="Dyer P."/>
            <person name="Sachs M.S."/>
            <person name="Osmani S.A."/>
            <person name="Birren B.W."/>
        </authorList>
    </citation>
    <scope>NUCLEOTIDE SEQUENCE [LARGE SCALE GENOMIC DNA]</scope>
    <source>
        <strain evidence="3">FGSC A4 / ATCC 38163 / CBS 112.46 / NRRL 194 / M139</strain>
    </source>
</reference>
<dbReference type="Pfam" id="PF14027">
    <property type="entry name" value="Questin_oxidase"/>
    <property type="match status" value="1"/>
</dbReference>
<protein>
    <submittedName>
        <fullName evidence="2">HypA-like protein, putative (AFU_orthologue AFUA_5G03330)</fullName>
    </submittedName>
</protein>
<dbReference type="OMA" id="KFDFFYI"/>
<organism evidence="2 3">
    <name type="scientific">Emericella nidulans (strain FGSC A4 / ATCC 38163 / CBS 112.46 / NRRL 194 / M139)</name>
    <name type="common">Aspergillus nidulans</name>
    <dbReference type="NCBI Taxonomy" id="227321"/>
    <lineage>
        <taxon>Eukaryota</taxon>
        <taxon>Fungi</taxon>
        <taxon>Dikarya</taxon>
        <taxon>Ascomycota</taxon>
        <taxon>Pezizomycotina</taxon>
        <taxon>Eurotiomycetes</taxon>
        <taxon>Eurotiomycetidae</taxon>
        <taxon>Eurotiales</taxon>
        <taxon>Aspergillaceae</taxon>
        <taxon>Aspergillus</taxon>
        <taxon>Aspergillus subgen. Nidulantes</taxon>
    </lineage>
</organism>
<dbReference type="GO" id="GO:0044550">
    <property type="term" value="P:secondary metabolite biosynthetic process"/>
    <property type="evidence" value="ECO:0000318"/>
    <property type="project" value="GO_Central"/>
</dbReference>
<gene>
    <name evidence="2" type="ORF">ANIA_07517</name>
</gene>
<sequence>MATARKVLLSPRSDTGVWSTGITESAAKTASAALQEDLEKHHVYFNDMGFHDHIAHQILTLYALGASPDEIQAAYDRNKTYQRKALPMHEDVVNGLHQKDKFKDALGKEKNYPDFLEFFQREIDKKGVEAVLSEYLFKQDENAESMMARLFGGLLHPIIHLGFGIEFNQPAIIAEALAQTAIHEDWTGPRFLFPAEQVAGGIGKPGRKTMLQLLEEAQENTKLTNSVRFEDGNKLRDGVLKRAGKDMIELAAQYTVSEEQMAEKYAEIVDVSVYFTAASQRPTKSVKFDFFYIHTVNSSIFFAKILVLPFLHTATKLRLLEMKGRMDLFMYVSRNAPQLYLGEVTKYPINQTWESIIKQSVQHTHDDGHLVKLIRALKHGEAVCRTYEGQGREKGLKITGDSWLRIGNMVVVIDSVHGRGEEKMWVRSTGFDEAWDAVEDRARL</sequence>
<dbReference type="GO" id="GO:0016491">
    <property type="term" value="F:oxidoreductase activity"/>
    <property type="evidence" value="ECO:0007669"/>
    <property type="project" value="UniProtKB-KW"/>
</dbReference>
<dbReference type="GeneID" id="2869390"/>
<dbReference type="AlphaFoldDB" id="Q5AW13"/>
<accession>Q5AW13</accession>
<keyword evidence="1" id="KW-0560">Oxidoreductase</keyword>
<dbReference type="eggNOG" id="ENOG502S69W">
    <property type="taxonomic scope" value="Eukaryota"/>
</dbReference>
<evidence type="ECO:0000313" key="2">
    <source>
        <dbReference type="EMBL" id="CBF79548.1"/>
    </source>
</evidence>
<name>Q5AW13_EMENI</name>
<evidence type="ECO:0000256" key="1">
    <source>
        <dbReference type="ARBA" id="ARBA00023002"/>
    </source>
</evidence>
<dbReference type="EMBL" id="BN001304">
    <property type="protein sequence ID" value="CBF79548.1"/>
    <property type="molecule type" value="Genomic_DNA"/>
</dbReference>